<evidence type="ECO:0000256" key="3">
    <source>
        <dbReference type="SAM" id="Phobius"/>
    </source>
</evidence>
<dbReference type="GO" id="GO:0009506">
    <property type="term" value="C:plasmodesma"/>
    <property type="evidence" value="ECO:0007669"/>
    <property type="project" value="TreeGrafter"/>
</dbReference>
<sequence length="188" mass="21094">MVFKHYRRSTSGANCRPVCACCCTILLAPLITIIVFLNIHHTAPLFQVGRLYIPALDKSSNASTNASIIFDLYFQNLERFSNVYYDPINVTFYDSPNRNHSVANFTIPELTVKHKPRVNDRRVKSGAVNATGLDLEGAKREIAANGFKIFNVSLETSVRYDYYALWKSKRHAYRADVGVKIGDTGAAI</sequence>
<dbReference type="PANTHER" id="PTHR31415">
    <property type="entry name" value="OS05G0367900 PROTEIN"/>
    <property type="match status" value="1"/>
</dbReference>
<dbReference type="EMBL" id="JAMRDG010000001">
    <property type="protein sequence ID" value="KAJ3700997.1"/>
    <property type="molecule type" value="Genomic_DNA"/>
</dbReference>
<comment type="subcellular location">
    <subcellularLocation>
        <location evidence="1">Membrane</location>
    </subcellularLocation>
</comment>
<evidence type="ECO:0000256" key="1">
    <source>
        <dbReference type="ARBA" id="ARBA00004370"/>
    </source>
</evidence>
<keyword evidence="3" id="KW-1133">Transmembrane helix</keyword>
<protein>
    <recommendedName>
        <fullName evidence="6">Late embryogenesis abundant protein LEA-2 subgroup domain-containing protein</fullName>
    </recommendedName>
</protein>
<name>A0AAD5ZN70_9POAL</name>
<accession>A0AAD5ZN70</accession>
<evidence type="ECO:0000256" key="2">
    <source>
        <dbReference type="ARBA" id="ARBA00023136"/>
    </source>
</evidence>
<dbReference type="GO" id="GO:0098542">
    <property type="term" value="P:defense response to other organism"/>
    <property type="evidence" value="ECO:0007669"/>
    <property type="project" value="InterPro"/>
</dbReference>
<organism evidence="4 5">
    <name type="scientific">Rhynchospora tenuis</name>
    <dbReference type="NCBI Taxonomy" id="198213"/>
    <lineage>
        <taxon>Eukaryota</taxon>
        <taxon>Viridiplantae</taxon>
        <taxon>Streptophyta</taxon>
        <taxon>Embryophyta</taxon>
        <taxon>Tracheophyta</taxon>
        <taxon>Spermatophyta</taxon>
        <taxon>Magnoliopsida</taxon>
        <taxon>Liliopsida</taxon>
        <taxon>Poales</taxon>
        <taxon>Cyperaceae</taxon>
        <taxon>Cyperoideae</taxon>
        <taxon>Rhynchosporeae</taxon>
        <taxon>Rhynchospora</taxon>
    </lineage>
</organism>
<proteinExistence type="predicted"/>
<dbReference type="InterPro" id="IPR044839">
    <property type="entry name" value="NDR1-like"/>
</dbReference>
<dbReference type="PANTHER" id="PTHR31415:SF52">
    <property type="entry name" value="LATE EMBRYOGENESIS ABUNDANT (LEA) HYDROXYPROLINE-RICH GLYCOPROTEIN FAMILY-RELATED"/>
    <property type="match status" value="1"/>
</dbReference>
<dbReference type="GO" id="GO:0005886">
    <property type="term" value="C:plasma membrane"/>
    <property type="evidence" value="ECO:0007669"/>
    <property type="project" value="TreeGrafter"/>
</dbReference>
<comment type="caution">
    <text evidence="4">The sequence shown here is derived from an EMBL/GenBank/DDBJ whole genome shotgun (WGS) entry which is preliminary data.</text>
</comment>
<dbReference type="AlphaFoldDB" id="A0AAD5ZN70"/>
<feature type="transmembrane region" description="Helical" evidence="3">
    <location>
        <begin position="20"/>
        <end position="39"/>
    </location>
</feature>
<dbReference type="Proteomes" id="UP001210211">
    <property type="component" value="Unassembled WGS sequence"/>
</dbReference>
<keyword evidence="2 3" id="KW-0472">Membrane</keyword>
<reference evidence="4 5" key="1">
    <citation type="journal article" date="2022" name="Cell">
        <title>Repeat-based holocentromeres influence genome architecture and karyotype evolution.</title>
        <authorList>
            <person name="Hofstatter P.G."/>
            <person name="Thangavel G."/>
            <person name="Lux T."/>
            <person name="Neumann P."/>
            <person name="Vondrak T."/>
            <person name="Novak P."/>
            <person name="Zhang M."/>
            <person name="Costa L."/>
            <person name="Castellani M."/>
            <person name="Scott A."/>
            <person name="Toegelov H."/>
            <person name="Fuchs J."/>
            <person name="Mata-Sucre Y."/>
            <person name="Dias Y."/>
            <person name="Vanzela A.L.L."/>
            <person name="Huettel B."/>
            <person name="Almeida C.C.S."/>
            <person name="Simkova H."/>
            <person name="Souza G."/>
            <person name="Pedrosa-Harand A."/>
            <person name="Macas J."/>
            <person name="Mayer K.F.X."/>
            <person name="Houben A."/>
            <person name="Marques A."/>
        </authorList>
    </citation>
    <scope>NUCLEOTIDE SEQUENCE [LARGE SCALE GENOMIC DNA]</scope>
    <source>
        <strain evidence="4">RhyTen1mFocal</strain>
    </source>
</reference>
<gene>
    <name evidence="4" type="ORF">LUZ61_004702</name>
</gene>
<keyword evidence="3" id="KW-0812">Transmembrane</keyword>
<evidence type="ECO:0000313" key="5">
    <source>
        <dbReference type="Proteomes" id="UP001210211"/>
    </source>
</evidence>
<evidence type="ECO:0008006" key="6">
    <source>
        <dbReference type="Google" id="ProtNLM"/>
    </source>
</evidence>
<keyword evidence="5" id="KW-1185">Reference proteome</keyword>
<evidence type="ECO:0000313" key="4">
    <source>
        <dbReference type="EMBL" id="KAJ3700997.1"/>
    </source>
</evidence>